<dbReference type="InterPro" id="IPR029063">
    <property type="entry name" value="SAM-dependent_MTases_sf"/>
</dbReference>
<proteinExistence type="predicted"/>
<dbReference type="Gene3D" id="3.40.50.150">
    <property type="entry name" value="Vaccinia Virus protein VP39"/>
    <property type="match status" value="1"/>
</dbReference>
<dbReference type="Pfam" id="PF08241">
    <property type="entry name" value="Methyltransf_11"/>
    <property type="match status" value="1"/>
</dbReference>
<dbReference type="InterPro" id="IPR046357">
    <property type="entry name" value="PPIase_dom_sf"/>
</dbReference>
<feature type="domain" description="Methyltransferase type 11" evidence="1">
    <location>
        <begin position="278"/>
        <end position="318"/>
    </location>
</feature>
<dbReference type="GO" id="GO:0003755">
    <property type="term" value="F:peptidyl-prolyl cis-trans isomerase activity"/>
    <property type="evidence" value="ECO:0007669"/>
    <property type="project" value="InterPro"/>
</dbReference>
<dbReference type="GO" id="GO:0008757">
    <property type="term" value="F:S-adenosylmethionine-dependent methyltransferase activity"/>
    <property type="evidence" value="ECO:0007669"/>
    <property type="project" value="InterPro"/>
</dbReference>
<dbReference type="EMBL" id="SOBK01000006">
    <property type="protein sequence ID" value="TDT88265.1"/>
    <property type="molecule type" value="Genomic_DNA"/>
</dbReference>
<dbReference type="AlphaFoldDB" id="A0AA94PP68"/>
<sequence>MATLELALTWNDGNRRFKDRITARRVNAWRDIFPSGLKEGLQGKTEGESISLDFAPGTLVPAYNDGLVRELDTRRFRSVSVNGRRILPHPGRFYPLGLFSGLAGVYPGTMTPARVLAVNGDAMTVDLNHPLARFPFSLEAAIQSIQDKVSDTGGLLYHWGEELCDNGPGMQARSPNGPTEFITPGFLDRDDEDDGRFYAAPRFVGHVDDTAGDNLAAMYGRFLESGMKVLDLMSSVQSHLPSGLELDVTGLGMNREEMEANTALAEIAVHDLNLDPAIPLSGPFDAVVVSLSVEYLADPVAVLREAAQRLVPGGVILIGVSNRWFPTKTTRGWTELHEFERVGYLLQLLEEAGFGGPMGAESVRNDWRPQADRHFLETRGVSDPVHVVHAFRQ</sequence>
<accession>A0AA94PP68</accession>
<dbReference type="CDD" id="cd02440">
    <property type="entry name" value="AdoMet_MTases"/>
    <property type="match status" value="1"/>
</dbReference>
<keyword evidence="2" id="KW-0808">Transferase</keyword>
<dbReference type="Gene3D" id="3.10.50.40">
    <property type="match status" value="1"/>
</dbReference>
<keyword evidence="2" id="KW-0489">Methyltransferase</keyword>
<dbReference type="InterPro" id="IPR013216">
    <property type="entry name" value="Methyltransf_11"/>
</dbReference>
<evidence type="ECO:0000259" key="1">
    <source>
        <dbReference type="Pfam" id="PF08241"/>
    </source>
</evidence>
<dbReference type="RefSeq" id="WP_133987287.1">
    <property type="nucleotide sequence ID" value="NZ_SOBK01000006.1"/>
</dbReference>
<dbReference type="PANTHER" id="PTHR43036:SF2">
    <property type="entry name" value="OS04G0481300 PROTEIN"/>
    <property type="match status" value="1"/>
</dbReference>
<organism evidence="2 3">
    <name type="scientific">Pseudodesulfovibrio indicus</name>
    <dbReference type="NCBI Taxonomy" id="1716143"/>
    <lineage>
        <taxon>Bacteria</taxon>
        <taxon>Pseudomonadati</taxon>
        <taxon>Thermodesulfobacteriota</taxon>
        <taxon>Desulfovibrionia</taxon>
        <taxon>Desulfovibrionales</taxon>
        <taxon>Desulfovibrionaceae</taxon>
    </lineage>
</organism>
<protein>
    <submittedName>
        <fullName evidence="2">Methyltransferase family protein</fullName>
    </submittedName>
</protein>
<comment type="caution">
    <text evidence="2">The sequence shown here is derived from an EMBL/GenBank/DDBJ whole genome shotgun (WGS) entry which is preliminary data.</text>
</comment>
<evidence type="ECO:0000313" key="3">
    <source>
        <dbReference type="Proteomes" id="UP000295506"/>
    </source>
</evidence>
<dbReference type="SUPFAM" id="SSF53335">
    <property type="entry name" value="S-adenosyl-L-methionine-dependent methyltransferases"/>
    <property type="match status" value="1"/>
</dbReference>
<evidence type="ECO:0000313" key="2">
    <source>
        <dbReference type="EMBL" id="TDT88265.1"/>
    </source>
</evidence>
<dbReference type="GO" id="GO:0032259">
    <property type="term" value="P:methylation"/>
    <property type="evidence" value="ECO:0007669"/>
    <property type="project" value="UniProtKB-KW"/>
</dbReference>
<dbReference type="SUPFAM" id="SSF54534">
    <property type="entry name" value="FKBP-like"/>
    <property type="match status" value="1"/>
</dbReference>
<dbReference type="Proteomes" id="UP000295506">
    <property type="component" value="Unassembled WGS sequence"/>
</dbReference>
<name>A0AA94PP68_9BACT</name>
<dbReference type="PANTHER" id="PTHR43036">
    <property type="entry name" value="OSJNBB0011N17.9 PROTEIN"/>
    <property type="match status" value="1"/>
</dbReference>
<reference evidence="2 3" key="1">
    <citation type="submission" date="2019-03" db="EMBL/GenBank/DDBJ databases">
        <title>Genomic Encyclopedia of Type Strains, Phase IV (KMG-IV): sequencing the most valuable type-strain genomes for metagenomic binning, comparative biology and taxonomic classification.</title>
        <authorList>
            <person name="Goeker M."/>
        </authorList>
    </citation>
    <scope>NUCLEOTIDE SEQUENCE [LARGE SCALE GENOMIC DNA]</scope>
    <source>
        <strain evidence="2 3">DSM 101483</strain>
    </source>
</reference>
<gene>
    <name evidence="2" type="ORF">EDC59_10678</name>
</gene>